<keyword evidence="2 4" id="KW-0863">Zinc-finger</keyword>
<dbReference type="InterPro" id="IPR002893">
    <property type="entry name" value="Znf_MYND"/>
</dbReference>
<dbReference type="PANTHER" id="PTHR43792">
    <property type="entry name" value="GNAT FAMILY, PUTATIVE (AFU_ORTHOLOGUE AFUA_3G00765)-RELATED-RELATED"/>
    <property type="match status" value="1"/>
</dbReference>
<dbReference type="InParanoid" id="A0A1Y1UHZ2"/>
<name>A0A1Y1UHZ2_9TREE</name>
<dbReference type="GO" id="GO:0008270">
    <property type="term" value="F:zinc ion binding"/>
    <property type="evidence" value="ECO:0007669"/>
    <property type="project" value="UniProtKB-KW"/>
</dbReference>
<accession>A0A1Y1UHZ2</accession>
<keyword evidence="8" id="KW-1185">Reference proteome</keyword>
<reference evidence="7 8" key="1">
    <citation type="submission" date="2017-03" db="EMBL/GenBank/DDBJ databases">
        <title>Widespread Adenine N6-methylation of Active Genes in Fungi.</title>
        <authorList>
            <consortium name="DOE Joint Genome Institute"/>
            <person name="Mondo S.J."/>
            <person name="Dannebaum R.O."/>
            <person name="Kuo R.C."/>
            <person name="Louie K.B."/>
            <person name="Bewick A.J."/>
            <person name="Labutti K."/>
            <person name="Haridas S."/>
            <person name="Kuo A."/>
            <person name="Salamov A."/>
            <person name="Ahrendt S.R."/>
            <person name="Lau R."/>
            <person name="Bowen B.P."/>
            <person name="Lipzen A."/>
            <person name="Sullivan W."/>
            <person name="Andreopoulos W.B."/>
            <person name="Clum A."/>
            <person name="Lindquist E."/>
            <person name="Daum C."/>
            <person name="Northen T.R."/>
            <person name="Ramamoorthy G."/>
            <person name="Schmitz R.J."/>
            <person name="Gryganskyi A."/>
            <person name="Culley D."/>
            <person name="Magnuson J."/>
            <person name="James T.Y."/>
            <person name="O'Malley M.A."/>
            <person name="Stajich J.E."/>
            <person name="Spatafora J.W."/>
            <person name="Visel A."/>
            <person name="Grigoriev I.V."/>
        </authorList>
    </citation>
    <scope>NUCLEOTIDE SEQUENCE [LARGE SCALE GENOMIC DNA]</scope>
    <source>
        <strain evidence="7 8">NRRL Y-17943</strain>
    </source>
</reference>
<feature type="region of interest" description="Disordered" evidence="5">
    <location>
        <begin position="24"/>
        <end position="69"/>
    </location>
</feature>
<evidence type="ECO:0000256" key="4">
    <source>
        <dbReference type="PROSITE-ProRule" id="PRU00134"/>
    </source>
</evidence>
<dbReference type="Pfam" id="PF13302">
    <property type="entry name" value="Acetyltransf_3"/>
    <property type="match status" value="1"/>
</dbReference>
<dbReference type="GO" id="GO:0016747">
    <property type="term" value="F:acyltransferase activity, transferring groups other than amino-acyl groups"/>
    <property type="evidence" value="ECO:0007669"/>
    <property type="project" value="InterPro"/>
</dbReference>
<organism evidence="7 8">
    <name type="scientific">Kockovaella imperatae</name>
    <dbReference type="NCBI Taxonomy" id="4999"/>
    <lineage>
        <taxon>Eukaryota</taxon>
        <taxon>Fungi</taxon>
        <taxon>Dikarya</taxon>
        <taxon>Basidiomycota</taxon>
        <taxon>Agaricomycotina</taxon>
        <taxon>Tremellomycetes</taxon>
        <taxon>Tremellales</taxon>
        <taxon>Cuniculitremaceae</taxon>
        <taxon>Kockovaella</taxon>
    </lineage>
</organism>
<proteinExistence type="predicted"/>
<dbReference type="STRING" id="4999.A0A1Y1UHZ2"/>
<evidence type="ECO:0000256" key="2">
    <source>
        <dbReference type="ARBA" id="ARBA00022771"/>
    </source>
</evidence>
<dbReference type="SUPFAM" id="SSF55729">
    <property type="entry name" value="Acyl-CoA N-acyltransferases (Nat)"/>
    <property type="match status" value="1"/>
</dbReference>
<dbReference type="Gene3D" id="6.10.140.2220">
    <property type="match status" value="1"/>
</dbReference>
<dbReference type="Gene3D" id="3.40.630.30">
    <property type="match status" value="1"/>
</dbReference>
<protein>
    <recommendedName>
        <fullName evidence="6">MYND-type domain-containing protein</fullName>
    </recommendedName>
</protein>
<dbReference type="Proteomes" id="UP000193218">
    <property type="component" value="Unassembled WGS sequence"/>
</dbReference>
<evidence type="ECO:0000256" key="5">
    <source>
        <dbReference type="SAM" id="MobiDB-lite"/>
    </source>
</evidence>
<feature type="domain" description="MYND-type" evidence="6">
    <location>
        <begin position="382"/>
        <end position="425"/>
    </location>
</feature>
<keyword evidence="3" id="KW-0862">Zinc</keyword>
<dbReference type="InterPro" id="IPR051531">
    <property type="entry name" value="N-acetyltransferase"/>
</dbReference>
<dbReference type="EMBL" id="NBSH01000005">
    <property type="protein sequence ID" value="ORX37671.1"/>
    <property type="molecule type" value="Genomic_DNA"/>
</dbReference>
<gene>
    <name evidence="7" type="ORF">BD324DRAFT_656022</name>
</gene>
<dbReference type="RefSeq" id="XP_021871658.1">
    <property type="nucleotide sequence ID" value="XM_022018833.1"/>
</dbReference>
<feature type="compositionally biased region" description="Basic and acidic residues" evidence="5">
    <location>
        <begin position="24"/>
        <end position="36"/>
    </location>
</feature>
<sequence length="429" mass="48596">MVEKALQQLTVDDTAQHSAIILEHEKQLERSDGKETDSEDQGDGATLALAGTSKSKKKKKKKKSAAKKSSTGIAVNPLLNAFPDELGAPEQEDSEVRIARDAELLEETRTVKANPMLLLESSPAELDILWTPSCRSLELLTPRLRLRQCQLGDLKMITKIKTEPIVNRTQLYGQPHMSWIKTGFLTRYIRSSIPQISDKENNGWKTDYIFAITLRYPSALEIGPPKGVMLRNRLLETDKAGYVGNFGLELHIEKPGIVGMRRKGKVLTHPTFAEMDAARVYGSLFYEIHPQLWGKGLISEAFTEVLRFAIEECGCPLVIADPTSGNDASIKLCLKNGMTYKSTTRDNPYNKPQLIHEIKREEWFKRNRGTKPVDRWGGKPVCRWCMNPRLSSQTIRCQFCDWARYCSRECQKADWVYIRGHRAECAGRN</sequence>
<feature type="compositionally biased region" description="Basic residues" evidence="5">
    <location>
        <begin position="54"/>
        <end position="66"/>
    </location>
</feature>
<evidence type="ECO:0000313" key="7">
    <source>
        <dbReference type="EMBL" id="ORX37671.1"/>
    </source>
</evidence>
<dbReference type="PROSITE" id="PS50865">
    <property type="entry name" value="ZF_MYND_2"/>
    <property type="match status" value="1"/>
</dbReference>
<evidence type="ECO:0000256" key="3">
    <source>
        <dbReference type="ARBA" id="ARBA00022833"/>
    </source>
</evidence>
<dbReference type="PANTHER" id="PTHR43792:SF15">
    <property type="entry name" value="MYND-TYPE DOMAIN-CONTAINING PROTEIN"/>
    <property type="match status" value="1"/>
</dbReference>
<evidence type="ECO:0000259" key="6">
    <source>
        <dbReference type="PROSITE" id="PS50865"/>
    </source>
</evidence>
<evidence type="ECO:0000313" key="8">
    <source>
        <dbReference type="Proteomes" id="UP000193218"/>
    </source>
</evidence>
<dbReference type="GeneID" id="33560642"/>
<dbReference type="OrthoDB" id="630895at2759"/>
<dbReference type="Pfam" id="PF01753">
    <property type="entry name" value="zf-MYND"/>
    <property type="match status" value="1"/>
</dbReference>
<dbReference type="InterPro" id="IPR000182">
    <property type="entry name" value="GNAT_dom"/>
</dbReference>
<comment type="caution">
    <text evidence="7">The sequence shown here is derived from an EMBL/GenBank/DDBJ whole genome shotgun (WGS) entry which is preliminary data.</text>
</comment>
<evidence type="ECO:0000256" key="1">
    <source>
        <dbReference type="ARBA" id="ARBA00022723"/>
    </source>
</evidence>
<dbReference type="InterPro" id="IPR016181">
    <property type="entry name" value="Acyl_CoA_acyltransferase"/>
</dbReference>
<keyword evidence="1" id="KW-0479">Metal-binding</keyword>
<dbReference type="SUPFAM" id="SSF144232">
    <property type="entry name" value="HIT/MYND zinc finger-like"/>
    <property type="match status" value="1"/>
</dbReference>
<dbReference type="AlphaFoldDB" id="A0A1Y1UHZ2"/>